<dbReference type="InterPro" id="IPR000891">
    <property type="entry name" value="PYR_CT"/>
</dbReference>
<evidence type="ECO:0000256" key="5">
    <source>
        <dbReference type="ARBA" id="ARBA00022430"/>
    </source>
</evidence>
<keyword evidence="13" id="KW-1185">Reference proteome</keyword>
<name>A0A1X7ER39_TRICW</name>
<dbReference type="GeneID" id="95550527"/>
<evidence type="ECO:0000313" key="12">
    <source>
        <dbReference type="EMBL" id="SMF38263.1"/>
    </source>
</evidence>
<organism evidence="12 13">
    <name type="scientific">Trinickia caryophylli</name>
    <name type="common">Paraburkholderia caryophylli</name>
    <dbReference type="NCBI Taxonomy" id="28094"/>
    <lineage>
        <taxon>Bacteria</taxon>
        <taxon>Pseudomonadati</taxon>
        <taxon>Pseudomonadota</taxon>
        <taxon>Betaproteobacteria</taxon>
        <taxon>Burkholderiales</taxon>
        <taxon>Burkholderiaceae</taxon>
        <taxon>Trinickia</taxon>
    </lineage>
</organism>
<accession>A0A1X7ER39</accession>
<feature type="binding site" evidence="10">
    <location>
        <position position="280"/>
    </location>
    <ligand>
        <name>Mg(2+)</name>
        <dbReference type="ChEBI" id="CHEBI:18420"/>
    </ligand>
</feature>
<dbReference type="InterPro" id="IPR002034">
    <property type="entry name" value="AIPM/Hcit_synth_CS"/>
</dbReference>
<keyword evidence="9 10" id="KW-0100">Branched-chain amino acid biosynthesis</keyword>
<dbReference type="Pfam" id="PF22615">
    <property type="entry name" value="IPMS_D2"/>
    <property type="match status" value="1"/>
</dbReference>
<dbReference type="CDD" id="cd07942">
    <property type="entry name" value="DRE_TIM_LeuA"/>
    <property type="match status" value="1"/>
</dbReference>
<keyword evidence="6 10" id="KW-0028">Amino-acid biosynthesis</keyword>
<dbReference type="InterPro" id="IPR013709">
    <property type="entry name" value="2-isopropylmalate_synth_dimer"/>
</dbReference>
<feature type="binding site" evidence="10">
    <location>
        <position position="244"/>
    </location>
    <ligand>
        <name>Mg(2+)</name>
        <dbReference type="ChEBI" id="CHEBI:18420"/>
    </ligand>
</feature>
<evidence type="ECO:0000256" key="10">
    <source>
        <dbReference type="HAMAP-Rule" id="MF_00572"/>
    </source>
</evidence>
<dbReference type="Proteomes" id="UP000192911">
    <property type="component" value="Unassembled WGS sequence"/>
</dbReference>
<comment type="catalytic activity">
    <reaction evidence="1 10">
        <text>3-methyl-2-oxobutanoate + acetyl-CoA + H2O = (2S)-2-isopropylmalate + CoA + H(+)</text>
        <dbReference type="Rhea" id="RHEA:21524"/>
        <dbReference type="ChEBI" id="CHEBI:1178"/>
        <dbReference type="ChEBI" id="CHEBI:11851"/>
        <dbReference type="ChEBI" id="CHEBI:15377"/>
        <dbReference type="ChEBI" id="CHEBI:15378"/>
        <dbReference type="ChEBI" id="CHEBI:57287"/>
        <dbReference type="ChEBI" id="CHEBI:57288"/>
        <dbReference type="EC" id="2.3.3.13"/>
    </reaction>
</comment>
<dbReference type="GO" id="GO:0003852">
    <property type="term" value="F:2-isopropylmalate synthase activity"/>
    <property type="evidence" value="ECO:0007669"/>
    <property type="project" value="UniProtKB-UniRule"/>
</dbReference>
<evidence type="ECO:0000256" key="4">
    <source>
        <dbReference type="ARBA" id="ARBA00012973"/>
    </source>
</evidence>
<dbReference type="GO" id="GO:0003985">
    <property type="term" value="F:acetyl-CoA C-acetyltransferase activity"/>
    <property type="evidence" value="ECO:0007669"/>
    <property type="project" value="UniProtKB-UniRule"/>
</dbReference>
<dbReference type="SUPFAM" id="SSF110921">
    <property type="entry name" value="2-isopropylmalate synthase LeuA, allosteric (dimerisation) domain"/>
    <property type="match status" value="1"/>
</dbReference>
<comment type="cofactor">
    <cofactor evidence="10">
        <name>Mg(2+)</name>
        <dbReference type="ChEBI" id="CHEBI:18420"/>
    </cofactor>
</comment>
<evidence type="ECO:0000256" key="1">
    <source>
        <dbReference type="ARBA" id="ARBA00000064"/>
    </source>
</evidence>
<dbReference type="InterPro" id="IPR039371">
    <property type="entry name" value="LeuA_N_DRE-TIM"/>
</dbReference>
<proteinExistence type="inferred from homology"/>
<dbReference type="EMBL" id="FXAH01000006">
    <property type="protein sequence ID" value="SMF38263.1"/>
    <property type="molecule type" value="Genomic_DNA"/>
</dbReference>
<dbReference type="PANTHER" id="PTHR46911">
    <property type="match status" value="1"/>
</dbReference>
<dbReference type="InterPro" id="IPR036230">
    <property type="entry name" value="LeuA_allosteric_dom_sf"/>
</dbReference>
<sequence>MLRNPADKYRSFQPVRLTTRKWPNRTIDAAPIWMSTDLRDGNQSLIEPMSIEQKLEFFEMLVAIGFKEIEVGFPSASQIDFDFVRRLIDEQRIPDDVTIEVLVQSRADLIARTFEALDGVPRAIVHLYNAICPSFRRIVFNASKDEVKALAVKGTRLIKEEVARRPGTCWTYQYSPETFTMTELAFAREVCDAVAQTWQPTREHKMIVNLPATVEASTPNVFADQIEWMDRNLAYRDSIVLSVHPHNDRGTAVAAAELALLAGAERIEGCLFGNGERTGNVDLVTLALNLYTQGIDPRLDFSDIDAVRRVVERCNAIAVHPRHPYAGDLVFTAFSGSHQDAIRKGFAQQAPDTPWEVPYLPIDPADVGRSYDAVIRVNSQSGKGGATYLLERGLGFAPPRRLQIEFSHAVQQVADASGAEVSGEAICKRFTAEYVDVAGPAARTDSMSVRWHRREIARIDAAGMSASGEAFVEALARTLSNAAPHPIDVASYEATRTATGGWAVFVSCRVGDAPARFGVGVNGDERAAAADALVSAVNRFEWDGGERQVAA</sequence>
<feature type="binding site" evidence="10">
    <location>
        <position position="246"/>
    </location>
    <ligand>
        <name>Mg(2+)</name>
        <dbReference type="ChEBI" id="CHEBI:18420"/>
    </ligand>
</feature>
<dbReference type="Gene3D" id="3.30.160.270">
    <property type="match status" value="1"/>
</dbReference>
<evidence type="ECO:0000256" key="7">
    <source>
        <dbReference type="ARBA" id="ARBA00022679"/>
    </source>
</evidence>
<dbReference type="SUPFAM" id="SSF89000">
    <property type="entry name" value="post-HMGL domain-like"/>
    <property type="match status" value="1"/>
</dbReference>
<dbReference type="GO" id="GO:0000287">
    <property type="term" value="F:magnesium ion binding"/>
    <property type="evidence" value="ECO:0007669"/>
    <property type="project" value="UniProtKB-UniRule"/>
</dbReference>
<dbReference type="NCBIfam" id="NF011420">
    <property type="entry name" value="PRK14847.1"/>
    <property type="match status" value="1"/>
</dbReference>
<dbReference type="Pfam" id="PF00682">
    <property type="entry name" value="HMGL-like"/>
    <property type="match status" value="1"/>
</dbReference>
<dbReference type="PROSITE" id="PS50991">
    <property type="entry name" value="PYR_CT"/>
    <property type="match status" value="1"/>
</dbReference>
<keyword evidence="10" id="KW-0963">Cytoplasm</keyword>
<evidence type="ECO:0000259" key="11">
    <source>
        <dbReference type="PROSITE" id="PS50991"/>
    </source>
</evidence>
<feature type="binding site" evidence="10">
    <location>
        <position position="40"/>
    </location>
    <ligand>
        <name>Mg(2+)</name>
        <dbReference type="ChEBI" id="CHEBI:18420"/>
    </ligand>
</feature>
<keyword evidence="8 10" id="KW-0479">Metal-binding</keyword>
<comment type="pathway">
    <text evidence="2 10">Amino-acid biosynthesis; L-leucine biosynthesis; L-leucine from 3-methyl-2-oxobutanoate: step 1/4.</text>
</comment>
<comment type="function">
    <text evidence="10">Catalyzes the condensation of the acetyl group of acetyl-CoA with 3-methyl-2-oxobutanoate (2-ketoisovalerate) to form 3-carboxy-3-hydroxy-4-methylpentanoate (2-isopropylmalate).</text>
</comment>
<evidence type="ECO:0000313" key="13">
    <source>
        <dbReference type="Proteomes" id="UP000192911"/>
    </source>
</evidence>
<dbReference type="NCBIfam" id="TIGR00970">
    <property type="entry name" value="leuA_yeast"/>
    <property type="match status" value="1"/>
</dbReference>
<reference evidence="13" key="1">
    <citation type="submission" date="2017-04" db="EMBL/GenBank/DDBJ databases">
        <authorList>
            <person name="Varghese N."/>
            <person name="Submissions S."/>
        </authorList>
    </citation>
    <scope>NUCLEOTIDE SEQUENCE [LARGE SCALE GENOMIC DNA]</scope>
    <source>
        <strain evidence="13">Ballard 720</strain>
    </source>
</reference>
<dbReference type="Gene3D" id="3.20.20.70">
    <property type="entry name" value="Aldolase class I"/>
    <property type="match status" value="1"/>
</dbReference>
<dbReference type="InterPro" id="IPR013785">
    <property type="entry name" value="Aldolase_TIM"/>
</dbReference>
<dbReference type="PANTHER" id="PTHR46911:SF1">
    <property type="entry name" value="2-ISOPROPYLMALATE SYNTHASE"/>
    <property type="match status" value="1"/>
</dbReference>
<keyword evidence="7 10" id="KW-0808">Transferase</keyword>
<feature type="domain" description="Pyruvate carboxyltransferase" evidence="11">
    <location>
        <begin position="31"/>
        <end position="305"/>
    </location>
</feature>
<evidence type="ECO:0000256" key="6">
    <source>
        <dbReference type="ARBA" id="ARBA00022605"/>
    </source>
</evidence>
<dbReference type="SMART" id="SM00917">
    <property type="entry name" value="LeuA_dimer"/>
    <property type="match status" value="1"/>
</dbReference>
<comment type="subcellular location">
    <subcellularLocation>
        <location evidence="10">Cytoplasm</location>
    </subcellularLocation>
</comment>
<keyword evidence="5 10" id="KW-0432">Leucine biosynthesis</keyword>
<feature type="region of interest" description="Regulatory domain" evidence="10">
    <location>
        <begin position="437"/>
        <end position="551"/>
    </location>
</feature>
<gene>
    <name evidence="10" type="primary">leuA</name>
    <name evidence="12" type="ORF">SAMN06295900_106145</name>
</gene>
<dbReference type="NCBIfam" id="NF002991">
    <property type="entry name" value="PRK03739.1"/>
    <property type="match status" value="1"/>
</dbReference>
<comment type="similarity">
    <text evidence="3 10">Belongs to the alpha-IPM synthase/homocitrate synthase family. LeuA type 2 subfamily.</text>
</comment>
<dbReference type="PROSITE" id="PS00816">
    <property type="entry name" value="AIPM_HOMOCIT_SYNTH_2"/>
    <property type="match status" value="1"/>
</dbReference>
<dbReference type="OrthoDB" id="9803573at2"/>
<evidence type="ECO:0000256" key="9">
    <source>
        <dbReference type="ARBA" id="ARBA00023304"/>
    </source>
</evidence>
<dbReference type="STRING" id="28094.SAMN06295900_106145"/>
<evidence type="ECO:0000256" key="2">
    <source>
        <dbReference type="ARBA" id="ARBA00004689"/>
    </source>
</evidence>
<dbReference type="UniPathway" id="UPA00048">
    <property type="reaction ID" value="UER00070"/>
</dbReference>
<dbReference type="AlphaFoldDB" id="A0A1X7ER39"/>
<dbReference type="HAMAP" id="MF_00572">
    <property type="entry name" value="LeuA_type2"/>
    <property type="match status" value="1"/>
</dbReference>
<dbReference type="InterPro" id="IPR054692">
    <property type="entry name" value="LeuA-like_post-cat"/>
</dbReference>
<dbReference type="EC" id="2.3.3.13" evidence="4 10"/>
<evidence type="ECO:0000256" key="8">
    <source>
        <dbReference type="ARBA" id="ARBA00022723"/>
    </source>
</evidence>
<dbReference type="InterPro" id="IPR005668">
    <property type="entry name" value="IPM_Synthase"/>
</dbReference>
<dbReference type="RefSeq" id="WP_085227840.1">
    <property type="nucleotide sequence ID" value="NZ_BSQD01000006.1"/>
</dbReference>
<comment type="subunit">
    <text evidence="10">Homodimer.</text>
</comment>
<dbReference type="GO" id="GO:0009098">
    <property type="term" value="P:L-leucine biosynthetic process"/>
    <property type="evidence" value="ECO:0007669"/>
    <property type="project" value="UniProtKB-UniRule"/>
</dbReference>
<dbReference type="SUPFAM" id="SSF51569">
    <property type="entry name" value="Aldolase"/>
    <property type="match status" value="1"/>
</dbReference>
<protein>
    <recommendedName>
        <fullName evidence="4 10">2-isopropylmalate synthase</fullName>
        <ecNumber evidence="4 10">2.3.3.13</ecNumber>
    </recommendedName>
    <alternativeName>
        <fullName evidence="10">Alpha-IPM synthase</fullName>
    </alternativeName>
    <alternativeName>
        <fullName evidence="10">Alpha-isopropylmalate synthase</fullName>
    </alternativeName>
</protein>
<dbReference type="GO" id="GO:0005737">
    <property type="term" value="C:cytoplasm"/>
    <property type="evidence" value="ECO:0007669"/>
    <property type="project" value="UniProtKB-SubCell"/>
</dbReference>
<keyword evidence="10" id="KW-0460">Magnesium</keyword>
<dbReference type="PROSITE" id="PS00815">
    <property type="entry name" value="AIPM_HOMOCIT_SYNTH_1"/>
    <property type="match status" value="1"/>
</dbReference>
<evidence type="ECO:0000256" key="3">
    <source>
        <dbReference type="ARBA" id="ARBA00009767"/>
    </source>
</evidence>